<organism evidence="3 4">
    <name type="scientific">Phyllobacterium zundukense</name>
    <dbReference type="NCBI Taxonomy" id="1867719"/>
    <lineage>
        <taxon>Bacteria</taxon>
        <taxon>Pseudomonadati</taxon>
        <taxon>Pseudomonadota</taxon>
        <taxon>Alphaproteobacteria</taxon>
        <taxon>Hyphomicrobiales</taxon>
        <taxon>Phyllobacteriaceae</taxon>
        <taxon>Phyllobacterium</taxon>
    </lineage>
</organism>
<feature type="domain" description="Flavodoxin-like fold" evidence="2">
    <location>
        <begin position="37"/>
        <end position="119"/>
    </location>
</feature>
<dbReference type="SUPFAM" id="SSF52218">
    <property type="entry name" value="Flavoproteins"/>
    <property type="match status" value="1"/>
</dbReference>
<evidence type="ECO:0000259" key="2">
    <source>
        <dbReference type="Pfam" id="PF02525"/>
    </source>
</evidence>
<dbReference type="InterPro" id="IPR003680">
    <property type="entry name" value="Flavodoxin_fold"/>
</dbReference>
<evidence type="ECO:0000313" key="3">
    <source>
        <dbReference type="EMBL" id="PIO45288.1"/>
    </source>
</evidence>
<proteinExistence type="predicted"/>
<dbReference type="InterPro" id="IPR050104">
    <property type="entry name" value="FMN-dep_NADH:Q_OxRdtase_AzoR1"/>
</dbReference>
<evidence type="ECO:0000256" key="1">
    <source>
        <dbReference type="SAM" id="MobiDB-lite"/>
    </source>
</evidence>
<feature type="compositionally biased region" description="Polar residues" evidence="1">
    <location>
        <begin position="168"/>
        <end position="178"/>
    </location>
</feature>
<dbReference type="Gene3D" id="3.40.50.360">
    <property type="match status" value="1"/>
</dbReference>
<dbReference type="Proteomes" id="UP000232163">
    <property type="component" value="Unassembled WGS sequence"/>
</dbReference>
<gene>
    <name evidence="3" type="ORF">B5P45_08505</name>
</gene>
<dbReference type="InterPro" id="IPR029039">
    <property type="entry name" value="Flavoprotein-like_sf"/>
</dbReference>
<dbReference type="OrthoDB" id="9787136at2"/>
<dbReference type="PANTHER" id="PTHR43741:SF4">
    <property type="entry name" value="FMN-DEPENDENT NADH:QUINONE OXIDOREDUCTASE"/>
    <property type="match status" value="1"/>
</dbReference>
<protein>
    <recommendedName>
        <fullName evidence="2">Flavodoxin-like fold domain-containing protein</fullName>
    </recommendedName>
</protein>
<sequence>MRQSDGSQLPDPNPFLLPIPRIGDIRELATSCSSILATASVSRQLSKDIVERLKAESPATSVTYRDLAANPIPHLSGEYIAASTAAAGQHDGALQHDLAQSAAVLEEFLAADIVVVGVGMGADLSDVALSLRPPMAPKTPIWLDPANGFEAEPRYVARSRRRRLCGTATDNPRRSTAGNGDPAAG</sequence>
<accession>A0A2N9W0M0</accession>
<dbReference type="AlphaFoldDB" id="A0A2N9W0M0"/>
<dbReference type="EMBL" id="MZMT01000021">
    <property type="protein sequence ID" value="PIO45288.1"/>
    <property type="molecule type" value="Genomic_DNA"/>
</dbReference>
<evidence type="ECO:0000313" key="4">
    <source>
        <dbReference type="Proteomes" id="UP000232163"/>
    </source>
</evidence>
<reference evidence="3 4" key="1">
    <citation type="journal article" date="2017" name="Int J Environ Stud">
        <title>Does the Miocene-Pliocene relict legume Oxytropis triphylla form nitrogen-fixing nodules with a combination of bacterial strains?</title>
        <authorList>
            <person name="Safronova V."/>
            <person name="Belimov A."/>
            <person name="Sazanova A."/>
            <person name="Kuznetsova I."/>
            <person name="Popova J."/>
            <person name="Andronov E."/>
            <person name="Verkhozina A."/>
            <person name="Tikhonovich I."/>
        </authorList>
    </citation>
    <scope>NUCLEOTIDE SEQUENCE [LARGE SCALE GENOMIC DNA]</scope>
    <source>
        <strain evidence="3 4">Tri-38</strain>
    </source>
</reference>
<feature type="region of interest" description="Disordered" evidence="1">
    <location>
        <begin position="162"/>
        <end position="185"/>
    </location>
</feature>
<name>A0A2N9W0M0_9HYPH</name>
<dbReference type="PANTHER" id="PTHR43741">
    <property type="entry name" value="FMN-DEPENDENT NADH-AZOREDUCTASE 1"/>
    <property type="match status" value="1"/>
</dbReference>
<comment type="caution">
    <text evidence="3">The sequence shown here is derived from an EMBL/GenBank/DDBJ whole genome shotgun (WGS) entry which is preliminary data.</text>
</comment>
<dbReference type="Pfam" id="PF02525">
    <property type="entry name" value="Flavodoxin_2"/>
    <property type="match status" value="1"/>
</dbReference>
<keyword evidence="4" id="KW-1185">Reference proteome</keyword>